<name>A0ABT0KJ21_9GAMM</name>
<reference evidence="7 8" key="1">
    <citation type="submission" date="2022-01" db="EMBL/GenBank/DDBJ databases">
        <title>Whole genome-based taxonomy of the Shewanellaceae.</title>
        <authorList>
            <person name="Martin-Rodriguez A.J."/>
        </authorList>
    </citation>
    <scope>NUCLEOTIDE SEQUENCE [LARGE SCALE GENOMIC DNA]</scope>
    <source>
        <strain evidence="7 8">DSM 24955</strain>
    </source>
</reference>
<keyword evidence="3 5" id="KW-1133">Transmembrane helix</keyword>
<dbReference type="RefSeq" id="WP_102528112.1">
    <property type="nucleotide sequence ID" value="NZ_JAKIKU010000001.1"/>
</dbReference>
<comment type="subcellular location">
    <subcellularLocation>
        <location evidence="1">Membrane</location>
        <topology evidence="1">Multi-pass membrane protein</topology>
    </subcellularLocation>
</comment>
<keyword evidence="2 5" id="KW-0812">Transmembrane</keyword>
<proteinExistence type="predicted"/>
<keyword evidence="8" id="KW-1185">Reference proteome</keyword>
<evidence type="ECO:0000256" key="3">
    <source>
        <dbReference type="ARBA" id="ARBA00022989"/>
    </source>
</evidence>
<evidence type="ECO:0000313" key="7">
    <source>
        <dbReference type="EMBL" id="MCL1043748.1"/>
    </source>
</evidence>
<sequence length="100" mass="10823">MTESVKSDKKYATAVILSGIFGVLGIHHFYCGRVLHGFFDLTLAIVGIILIQFGDVTLTLIGAGLILIDVIHTVVVTFMLLVGSYRDGKGKLITYPGQKI</sequence>
<dbReference type="Proteomes" id="UP001202134">
    <property type="component" value="Unassembled WGS sequence"/>
</dbReference>
<evidence type="ECO:0000256" key="5">
    <source>
        <dbReference type="SAM" id="Phobius"/>
    </source>
</evidence>
<feature type="transmembrane region" description="Helical" evidence="5">
    <location>
        <begin position="60"/>
        <end position="82"/>
    </location>
</feature>
<evidence type="ECO:0000259" key="6">
    <source>
        <dbReference type="Pfam" id="PF05154"/>
    </source>
</evidence>
<gene>
    <name evidence="7" type="ORF">L2737_00145</name>
</gene>
<protein>
    <submittedName>
        <fullName evidence="7">TM2 domain-containing protein</fullName>
    </submittedName>
</protein>
<feature type="transmembrane region" description="Helical" evidence="5">
    <location>
        <begin position="37"/>
        <end position="54"/>
    </location>
</feature>
<organism evidence="7 8">
    <name type="scientific">Shewanella electrodiphila</name>
    <dbReference type="NCBI Taxonomy" id="934143"/>
    <lineage>
        <taxon>Bacteria</taxon>
        <taxon>Pseudomonadati</taxon>
        <taxon>Pseudomonadota</taxon>
        <taxon>Gammaproteobacteria</taxon>
        <taxon>Alteromonadales</taxon>
        <taxon>Shewanellaceae</taxon>
        <taxon>Shewanella</taxon>
    </lineage>
</organism>
<evidence type="ECO:0000256" key="4">
    <source>
        <dbReference type="ARBA" id="ARBA00023136"/>
    </source>
</evidence>
<dbReference type="EMBL" id="JAKIKU010000001">
    <property type="protein sequence ID" value="MCL1043748.1"/>
    <property type="molecule type" value="Genomic_DNA"/>
</dbReference>
<accession>A0ABT0KJ21</accession>
<dbReference type="Pfam" id="PF05154">
    <property type="entry name" value="TM2"/>
    <property type="match status" value="1"/>
</dbReference>
<evidence type="ECO:0000256" key="2">
    <source>
        <dbReference type="ARBA" id="ARBA00022692"/>
    </source>
</evidence>
<evidence type="ECO:0000256" key="1">
    <source>
        <dbReference type="ARBA" id="ARBA00004141"/>
    </source>
</evidence>
<feature type="transmembrane region" description="Helical" evidence="5">
    <location>
        <begin position="12"/>
        <end position="30"/>
    </location>
</feature>
<dbReference type="InterPro" id="IPR007829">
    <property type="entry name" value="TM2"/>
</dbReference>
<feature type="domain" description="TM2" evidence="6">
    <location>
        <begin position="8"/>
        <end position="51"/>
    </location>
</feature>
<comment type="caution">
    <text evidence="7">The sequence shown here is derived from an EMBL/GenBank/DDBJ whole genome shotgun (WGS) entry which is preliminary data.</text>
</comment>
<evidence type="ECO:0000313" key="8">
    <source>
        <dbReference type="Proteomes" id="UP001202134"/>
    </source>
</evidence>
<keyword evidence="4 5" id="KW-0472">Membrane</keyword>